<dbReference type="WBParaSite" id="PTRK_0000564100.1">
    <property type="protein sequence ID" value="PTRK_0000564100.1"/>
    <property type="gene ID" value="PTRK_0000564100"/>
</dbReference>
<evidence type="ECO:0000313" key="2">
    <source>
        <dbReference type="Proteomes" id="UP000038045"/>
    </source>
</evidence>
<dbReference type="Proteomes" id="UP000038045">
    <property type="component" value="Unplaced"/>
</dbReference>
<feature type="region of interest" description="Disordered" evidence="1">
    <location>
        <begin position="37"/>
        <end position="97"/>
    </location>
</feature>
<name>A0A0N4ZDH8_PARTI</name>
<protein>
    <submittedName>
        <fullName evidence="3">IE-1</fullName>
    </submittedName>
</protein>
<dbReference type="AlphaFoldDB" id="A0A0N4ZDH8"/>
<feature type="compositionally biased region" description="Acidic residues" evidence="1">
    <location>
        <begin position="55"/>
        <end position="65"/>
    </location>
</feature>
<accession>A0A0N4ZDH8</accession>
<evidence type="ECO:0000256" key="1">
    <source>
        <dbReference type="SAM" id="MobiDB-lite"/>
    </source>
</evidence>
<evidence type="ECO:0000313" key="3">
    <source>
        <dbReference type="WBParaSite" id="PTRK_0000564100.1"/>
    </source>
</evidence>
<sequence length="336" mass="40149">MEKHNMKYKPKNINKDDISNFDPYGILREFLIFPDDENYQAPPETENERKNDDTSQSDDIIEIESTDVQMSESDNNNQTDASNNISSLRQNNSKKSLKKNFSRIIHGRRNKIHSEAVMNAVRKVERRRQLASNISPKDQNIKDEEVWRNELNELYEILENEADIRAKVVINHSKNGTTDNEDRAMKRNKFIRRNLTKSQVKLSCENFLIDIINRYFTDYLNNRRVPFDNFIFKYYRFDNRLIALRNSMKNNEYYTKVYTLIYNTRLIYGKLIPIVRLNNYIKNFVYTTCPYIVIHNTQKIARIYVRNYPNMNEQCNVFRNNSTSIKLEEEITDNEK</sequence>
<feature type="compositionally biased region" description="Polar residues" evidence="1">
    <location>
        <begin position="66"/>
        <end position="85"/>
    </location>
</feature>
<reference evidence="3" key="1">
    <citation type="submission" date="2017-02" db="UniProtKB">
        <authorList>
            <consortium name="WormBaseParasite"/>
        </authorList>
    </citation>
    <scope>IDENTIFICATION</scope>
</reference>
<proteinExistence type="predicted"/>
<keyword evidence="2" id="KW-1185">Reference proteome</keyword>
<organism evidence="2 3">
    <name type="scientific">Parastrongyloides trichosuri</name>
    <name type="common">Possum-specific nematode worm</name>
    <dbReference type="NCBI Taxonomy" id="131310"/>
    <lineage>
        <taxon>Eukaryota</taxon>
        <taxon>Metazoa</taxon>
        <taxon>Ecdysozoa</taxon>
        <taxon>Nematoda</taxon>
        <taxon>Chromadorea</taxon>
        <taxon>Rhabditida</taxon>
        <taxon>Tylenchina</taxon>
        <taxon>Panagrolaimomorpha</taxon>
        <taxon>Strongyloidoidea</taxon>
        <taxon>Strongyloididae</taxon>
        <taxon>Parastrongyloides</taxon>
    </lineage>
</organism>